<keyword evidence="7 11" id="KW-1133">Transmembrane helix</keyword>
<evidence type="ECO:0000256" key="3">
    <source>
        <dbReference type="ARBA" id="ARBA00022676"/>
    </source>
</evidence>
<evidence type="ECO:0000259" key="12">
    <source>
        <dbReference type="Pfam" id="PF02434"/>
    </source>
</evidence>
<keyword evidence="3" id="KW-0328">Glycosyltransferase</keyword>
<evidence type="ECO:0000256" key="7">
    <source>
        <dbReference type="ARBA" id="ARBA00022989"/>
    </source>
</evidence>
<keyword evidence="4" id="KW-0808">Transferase</keyword>
<dbReference type="Gene3D" id="3.90.550.50">
    <property type="match status" value="1"/>
</dbReference>
<feature type="transmembrane region" description="Helical" evidence="11">
    <location>
        <begin position="31"/>
        <end position="51"/>
    </location>
</feature>
<evidence type="ECO:0000313" key="14">
    <source>
        <dbReference type="RefSeq" id="XP_013776134.1"/>
    </source>
</evidence>
<dbReference type="GeneID" id="106460922"/>
<evidence type="ECO:0000256" key="4">
    <source>
        <dbReference type="ARBA" id="ARBA00022679"/>
    </source>
</evidence>
<accession>A0ABM1B734</accession>
<name>A0ABM1B734_LIMPO</name>
<proteinExistence type="inferred from homology"/>
<protein>
    <submittedName>
        <fullName evidence="14">Fringe glycosyltransferase-like</fullName>
    </submittedName>
</protein>
<evidence type="ECO:0000256" key="6">
    <source>
        <dbReference type="ARBA" id="ARBA00022968"/>
    </source>
</evidence>
<evidence type="ECO:0000256" key="1">
    <source>
        <dbReference type="ARBA" id="ARBA00004606"/>
    </source>
</evidence>
<reference evidence="14" key="1">
    <citation type="submission" date="2025-08" db="UniProtKB">
        <authorList>
            <consortium name="RefSeq"/>
        </authorList>
    </citation>
    <scope>IDENTIFICATION</scope>
    <source>
        <tissue evidence="14">Muscle</tissue>
    </source>
</reference>
<comment type="similarity">
    <text evidence="2">Belongs to the glycosyltransferase 31 family.</text>
</comment>
<organism evidence="13 14">
    <name type="scientific">Limulus polyphemus</name>
    <name type="common">Atlantic horseshoe crab</name>
    <dbReference type="NCBI Taxonomy" id="6850"/>
    <lineage>
        <taxon>Eukaryota</taxon>
        <taxon>Metazoa</taxon>
        <taxon>Ecdysozoa</taxon>
        <taxon>Arthropoda</taxon>
        <taxon>Chelicerata</taxon>
        <taxon>Merostomata</taxon>
        <taxon>Xiphosura</taxon>
        <taxon>Limulidae</taxon>
        <taxon>Limulus</taxon>
    </lineage>
</organism>
<evidence type="ECO:0000256" key="2">
    <source>
        <dbReference type="ARBA" id="ARBA00008661"/>
    </source>
</evidence>
<dbReference type="InterPro" id="IPR003378">
    <property type="entry name" value="Fringe-like_glycosylTrfase"/>
</dbReference>
<feature type="domain" description="Fringe-like glycosyltransferase" evidence="12">
    <location>
        <begin position="128"/>
        <end position="375"/>
    </location>
</feature>
<evidence type="ECO:0000256" key="10">
    <source>
        <dbReference type="SAM" id="MobiDB-lite"/>
    </source>
</evidence>
<dbReference type="PANTHER" id="PTHR10811">
    <property type="entry name" value="FRINGE-RELATED"/>
    <property type="match status" value="1"/>
</dbReference>
<dbReference type="Proteomes" id="UP000694941">
    <property type="component" value="Unplaced"/>
</dbReference>
<keyword evidence="8 11" id="KW-0472">Membrane</keyword>
<dbReference type="Pfam" id="PF02434">
    <property type="entry name" value="Fringe"/>
    <property type="match status" value="1"/>
</dbReference>
<gene>
    <name evidence="14" type="primary">LOC106460922</name>
</gene>
<feature type="compositionally biased region" description="Basic and acidic residues" evidence="10">
    <location>
        <begin position="64"/>
        <end position="75"/>
    </location>
</feature>
<sequence length="392" mass="45270">MYWETRKARSKIPVQLIAERRLMMRASPRKLLQGTTGVVFLMFYTTLLIFWDHRDSSMPNPPRDQFKAPGEEEHPLGFQERVPRSLSESDYPVDEPGSDNRTSNTTINQDSNANSVAVNTFRKKTSNNVDLKDVFISIKTTKSFHQSRLTWILKTWFVLAKEQTYFFTDGDDPDFQSKTGGHLVNTNCSSSHNRKALCCKMSVEFDRFLESHKKWFCHFDDDNYVNVPRLVKLLQMYNPQEDWYLGKPSIRAPLEILNRDNTQQKIAFWFATGGAGFCISKALALKMMPIASGGKFMSVCEKIRLPDDVTMGYIIEHVLRKKLTVVEHFHSHLETMKFMKSSSFADQITFSYSKFGSEMNILSLEGFDPKIDPTRFISLHCHLFPSFDFCPP</sequence>
<feature type="compositionally biased region" description="Polar residues" evidence="10">
    <location>
        <begin position="99"/>
        <end position="111"/>
    </location>
</feature>
<feature type="region of interest" description="Disordered" evidence="10">
    <location>
        <begin position="59"/>
        <end position="111"/>
    </location>
</feature>
<keyword evidence="6" id="KW-0735">Signal-anchor</keyword>
<keyword evidence="13" id="KW-1185">Reference proteome</keyword>
<dbReference type="RefSeq" id="XP_013776134.1">
    <property type="nucleotide sequence ID" value="XM_013920680.2"/>
</dbReference>
<evidence type="ECO:0000256" key="11">
    <source>
        <dbReference type="SAM" id="Phobius"/>
    </source>
</evidence>
<comment type="subcellular location">
    <subcellularLocation>
        <location evidence="9">Endomembrane system</location>
        <topology evidence="9">Single-pass membrane protein</topology>
    </subcellularLocation>
    <subcellularLocation>
        <location evidence="1">Membrane</location>
        <topology evidence="1">Single-pass type II membrane protein</topology>
    </subcellularLocation>
</comment>
<evidence type="ECO:0000256" key="8">
    <source>
        <dbReference type="ARBA" id="ARBA00023136"/>
    </source>
</evidence>
<evidence type="ECO:0000256" key="5">
    <source>
        <dbReference type="ARBA" id="ARBA00022692"/>
    </source>
</evidence>
<evidence type="ECO:0000313" key="13">
    <source>
        <dbReference type="Proteomes" id="UP000694941"/>
    </source>
</evidence>
<evidence type="ECO:0000256" key="9">
    <source>
        <dbReference type="ARBA" id="ARBA00037847"/>
    </source>
</evidence>
<keyword evidence="5 11" id="KW-0812">Transmembrane</keyword>